<evidence type="ECO:0000256" key="2">
    <source>
        <dbReference type="ARBA" id="ARBA00022692"/>
    </source>
</evidence>
<feature type="domain" description="ABC-2 type transporter transmembrane" evidence="6">
    <location>
        <begin position="16"/>
        <end position="252"/>
    </location>
</feature>
<feature type="transmembrane region" description="Helical" evidence="5">
    <location>
        <begin position="91"/>
        <end position="120"/>
    </location>
</feature>
<keyword evidence="8" id="KW-1185">Reference proteome</keyword>
<dbReference type="RefSeq" id="WP_413257555.1">
    <property type="nucleotide sequence ID" value="NZ_JBHFNS010000052.1"/>
</dbReference>
<evidence type="ECO:0000256" key="4">
    <source>
        <dbReference type="ARBA" id="ARBA00023136"/>
    </source>
</evidence>
<evidence type="ECO:0000259" key="6">
    <source>
        <dbReference type="Pfam" id="PF01061"/>
    </source>
</evidence>
<evidence type="ECO:0000313" key="7">
    <source>
        <dbReference type="EMBL" id="MFB2936055.1"/>
    </source>
</evidence>
<protein>
    <submittedName>
        <fullName evidence="7">ABC transporter permease</fullName>
    </submittedName>
</protein>
<accession>A0ABV4YB86</accession>
<feature type="transmembrane region" description="Helical" evidence="5">
    <location>
        <begin position="272"/>
        <end position="300"/>
    </location>
</feature>
<feature type="transmembrane region" description="Helical" evidence="5">
    <location>
        <begin position="212"/>
        <end position="231"/>
    </location>
</feature>
<dbReference type="Pfam" id="PF01061">
    <property type="entry name" value="ABC2_membrane"/>
    <property type="match status" value="1"/>
</dbReference>
<name>A0ABV4YB86_9CYAN</name>
<organism evidence="7 8">
    <name type="scientific">Floridaenema fluviatile BLCC-F154</name>
    <dbReference type="NCBI Taxonomy" id="3153640"/>
    <lineage>
        <taxon>Bacteria</taxon>
        <taxon>Bacillati</taxon>
        <taxon>Cyanobacteriota</taxon>
        <taxon>Cyanophyceae</taxon>
        <taxon>Oscillatoriophycideae</taxon>
        <taxon>Aerosakkonematales</taxon>
        <taxon>Aerosakkonemataceae</taxon>
        <taxon>Floridanema</taxon>
        <taxon>Floridanema fluviatile</taxon>
    </lineage>
</organism>
<keyword evidence="3 5" id="KW-1133">Transmembrane helix</keyword>
<dbReference type="EMBL" id="JBHFNS010000052">
    <property type="protein sequence ID" value="MFB2936055.1"/>
    <property type="molecule type" value="Genomic_DNA"/>
</dbReference>
<gene>
    <name evidence="7" type="ORF">ACE1B6_12445</name>
</gene>
<evidence type="ECO:0000256" key="1">
    <source>
        <dbReference type="ARBA" id="ARBA00004141"/>
    </source>
</evidence>
<proteinExistence type="predicted"/>
<reference evidence="7 8" key="1">
    <citation type="submission" date="2024-09" db="EMBL/GenBank/DDBJ databases">
        <title>Floridaenema gen nov. (Aerosakkonemataceae, Aerosakkonematales ord. nov., Cyanobacteria) from benthic tropical and subtropical fresh waters, with the description of four new species.</title>
        <authorList>
            <person name="Moretto J.A."/>
            <person name="Berthold D.E."/>
            <person name="Lefler F.W."/>
            <person name="Huang I.-S."/>
            <person name="Laughinghouse H. IV."/>
        </authorList>
    </citation>
    <scope>NUCLEOTIDE SEQUENCE [LARGE SCALE GENOMIC DNA]</scope>
    <source>
        <strain evidence="7 8">BLCC-F154</strain>
    </source>
</reference>
<comment type="subcellular location">
    <subcellularLocation>
        <location evidence="1">Membrane</location>
        <topology evidence="1">Multi-pass membrane protein</topology>
    </subcellularLocation>
</comment>
<evidence type="ECO:0000313" key="8">
    <source>
        <dbReference type="Proteomes" id="UP001576776"/>
    </source>
</evidence>
<dbReference type="InterPro" id="IPR013525">
    <property type="entry name" value="ABC2_TM"/>
</dbReference>
<keyword evidence="4 5" id="KW-0472">Membrane</keyword>
<feature type="transmembrane region" description="Helical" evidence="5">
    <location>
        <begin position="412"/>
        <end position="433"/>
    </location>
</feature>
<feature type="transmembrane region" description="Helical" evidence="5">
    <location>
        <begin position="29"/>
        <end position="51"/>
    </location>
</feature>
<evidence type="ECO:0000256" key="3">
    <source>
        <dbReference type="ARBA" id="ARBA00022989"/>
    </source>
</evidence>
<evidence type="ECO:0000256" key="5">
    <source>
        <dbReference type="SAM" id="Phobius"/>
    </source>
</evidence>
<comment type="caution">
    <text evidence="7">The sequence shown here is derived from an EMBL/GenBank/DDBJ whole genome shotgun (WGS) entry which is preliminary data.</text>
</comment>
<sequence>MKSNWLDRIGDLNPQMWREIKGRFKTRNLIVAAIISLLGQFTLLMMAMGGLPTDDRNPGSTEKNYHKYCTGISQECLQDGLGNFVINWQLWWIEIFTVLSVIGIFVLLVAGTYMLIIDLAKEEKNGTLNFIRLSPRTSQSILFGKILGVPFLLYVFAAFALPLHFWAGISAGIPFMGILIYWAVIVASCFFFYSTSLLFGLFSSAFSGVQPWLGSGLVLMFLLATCSLPIANLPTDWINLFSPYTILSYVVNASPVENSFSFSYLNLDSWQWFYFPLGSNAVATISFSLFNYALWSYWIWQGLQRRFHNPTKTVLNKGQSYSLVVCVEIMFLGFALQANNESYSRLDSTESNFLILLILNQLLFLGLIAILSVQRQALQDWARYRRERIGNRWGFWSRDLIKDLLWAEKSPSILAIAINLVVTFVILSAWVVFSSSNWNSILALPLLAVTMSLILIYATIVQLILLMRAKKRMQWAAVVVIALVVLPPIFLGVLSVSPDNFPLLWLFTVFPWAVTQNASDALVGVIFTAFVCQLGIFAVLNGLLNRQLKVVGKSETKALLK</sequence>
<feature type="transmembrane region" description="Helical" evidence="5">
    <location>
        <begin position="521"/>
        <end position="544"/>
    </location>
</feature>
<feature type="transmembrane region" description="Helical" evidence="5">
    <location>
        <begin position="353"/>
        <end position="373"/>
    </location>
</feature>
<feature type="transmembrane region" description="Helical" evidence="5">
    <location>
        <begin position="179"/>
        <end position="200"/>
    </location>
</feature>
<feature type="transmembrane region" description="Helical" evidence="5">
    <location>
        <begin position="321"/>
        <end position="338"/>
    </location>
</feature>
<keyword evidence="2 5" id="KW-0812">Transmembrane</keyword>
<feature type="transmembrane region" description="Helical" evidence="5">
    <location>
        <begin position="475"/>
        <end position="496"/>
    </location>
</feature>
<feature type="transmembrane region" description="Helical" evidence="5">
    <location>
        <begin position="141"/>
        <end position="167"/>
    </location>
</feature>
<feature type="transmembrane region" description="Helical" evidence="5">
    <location>
        <begin position="445"/>
        <end position="466"/>
    </location>
</feature>
<dbReference type="Proteomes" id="UP001576776">
    <property type="component" value="Unassembled WGS sequence"/>
</dbReference>